<dbReference type="Gene3D" id="3.40.50.2300">
    <property type="match status" value="1"/>
</dbReference>
<dbReference type="InterPro" id="IPR001789">
    <property type="entry name" value="Sig_transdc_resp-reg_receiver"/>
</dbReference>
<dbReference type="InterPro" id="IPR000792">
    <property type="entry name" value="Tscrpt_reg_LuxR_C"/>
</dbReference>
<name>A0A6G9AKK2_9BACT</name>
<proteinExistence type="predicted"/>
<dbReference type="PANTHER" id="PTHR43214:SF17">
    <property type="entry name" value="TRANSCRIPTIONAL REGULATORY PROTEIN RCSB"/>
    <property type="match status" value="1"/>
</dbReference>
<dbReference type="GO" id="GO:0003677">
    <property type="term" value="F:DNA binding"/>
    <property type="evidence" value="ECO:0007669"/>
    <property type="project" value="UniProtKB-KW"/>
</dbReference>
<dbReference type="SUPFAM" id="SSF46894">
    <property type="entry name" value="C-terminal effector domain of the bipartite response regulators"/>
    <property type="match status" value="1"/>
</dbReference>
<feature type="domain" description="Response regulatory" evidence="3">
    <location>
        <begin position="3"/>
        <end position="120"/>
    </location>
</feature>
<dbReference type="PANTHER" id="PTHR43214">
    <property type="entry name" value="TWO-COMPONENT RESPONSE REGULATOR"/>
    <property type="match status" value="1"/>
</dbReference>
<dbReference type="PROSITE" id="PS50110">
    <property type="entry name" value="RESPONSE_REGULATORY"/>
    <property type="match status" value="1"/>
</dbReference>
<keyword evidence="2" id="KW-0597">Phosphoprotein</keyword>
<sequence>MQSILIAHGQCVSRIGFDVLIKELLGSSVNVVFVEDGKGIMALLEHKMPCMLIIDAHLPKSNVLTTVMAILRSHPVLRILMTSSSPDDVMATNFFKLGVLAFVYMGSTCDEFRSAILNVFKGKRHFSESQSEMLLHGMIENGNSNPFQRLSIRELEVCHLLLLGYGPMGVADALSINASTASTYKRRVFEKLGIKNILELNRLAGLFEVILSG</sequence>
<evidence type="ECO:0000313" key="4">
    <source>
        <dbReference type="EMBL" id="QIP12978.1"/>
    </source>
</evidence>
<dbReference type="InterPro" id="IPR016032">
    <property type="entry name" value="Sig_transdc_resp-reg_C-effctor"/>
</dbReference>
<organism evidence="4 5">
    <name type="scientific">Spirosoma aureum</name>
    <dbReference type="NCBI Taxonomy" id="2692134"/>
    <lineage>
        <taxon>Bacteria</taxon>
        <taxon>Pseudomonadati</taxon>
        <taxon>Bacteroidota</taxon>
        <taxon>Cytophagia</taxon>
        <taxon>Cytophagales</taxon>
        <taxon>Cytophagaceae</taxon>
        <taxon>Spirosoma</taxon>
    </lineage>
</organism>
<keyword evidence="1" id="KW-0238">DNA-binding</keyword>
<evidence type="ECO:0000256" key="2">
    <source>
        <dbReference type="PROSITE-ProRule" id="PRU00169"/>
    </source>
</evidence>
<dbReference type="SMART" id="SM00421">
    <property type="entry name" value="HTH_LUXR"/>
    <property type="match status" value="1"/>
</dbReference>
<keyword evidence="5" id="KW-1185">Reference proteome</keyword>
<dbReference type="SUPFAM" id="SSF52172">
    <property type="entry name" value="CheY-like"/>
    <property type="match status" value="1"/>
</dbReference>
<dbReference type="GO" id="GO:0006355">
    <property type="term" value="P:regulation of DNA-templated transcription"/>
    <property type="evidence" value="ECO:0007669"/>
    <property type="project" value="InterPro"/>
</dbReference>
<dbReference type="Pfam" id="PF00196">
    <property type="entry name" value="GerE"/>
    <property type="match status" value="1"/>
</dbReference>
<reference evidence="4 5" key="1">
    <citation type="submission" date="2020-03" db="EMBL/GenBank/DDBJ databases">
        <authorList>
            <person name="Kim M.K."/>
        </authorList>
    </citation>
    <scope>NUCLEOTIDE SEQUENCE [LARGE SCALE GENOMIC DNA]</scope>
    <source>
        <strain evidence="4 5">BT328</strain>
    </source>
</reference>
<evidence type="ECO:0000313" key="5">
    <source>
        <dbReference type="Proteomes" id="UP000501802"/>
    </source>
</evidence>
<dbReference type="PRINTS" id="PR00038">
    <property type="entry name" value="HTHLUXR"/>
</dbReference>
<accession>A0A6G9AKK2</accession>
<dbReference type="KEGG" id="spib:G8759_10250"/>
<gene>
    <name evidence="4" type="ORF">G8759_10250</name>
</gene>
<dbReference type="Proteomes" id="UP000501802">
    <property type="component" value="Chromosome"/>
</dbReference>
<dbReference type="RefSeq" id="WP_167207610.1">
    <property type="nucleotide sequence ID" value="NZ_CP050063.1"/>
</dbReference>
<evidence type="ECO:0000256" key="1">
    <source>
        <dbReference type="ARBA" id="ARBA00023125"/>
    </source>
</evidence>
<feature type="modified residue" description="4-aspartylphosphate" evidence="2">
    <location>
        <position position="55"/>
    </location>
</feature>
<evidence type="ECO:0000259" key="3">
    <source>
        <dbReference type="PROSITE" id="PS50110"/>
    </source>
</evidence>
<protein>
    <submittedName>
        <fullName evidence="4">Response regulator transcription factor</fullName>
    </submittedName>
</protein>
<dbReference type="Gene3D" id="1.10.10.10">
    <property type="entry name" value="Winged helix-like DNA-binding domain superfamily/Winged helix DNA-binding domain"/>
    <property type="match status" value="1"/>
</dbReference>
<dbReference type="InterPro" id="IPR036388">
    <property type="entry name" value="WH-like_DNA-bd_sf"/>
</dbReference>
<dbReference type="InterPro" id="IPR011006">
    <property type="entry name" value="CheY-like_superfamily"/>
</dbReference>
<dbReference type="GO" id="GO:0000160">
    <property type="term" value="P:phosphorelay signal transduction system"/>
    <property type="evidence" value="ECO:0007669"/>
    <property type="project" value="InterPro"/>
</dbReference>
<dbReference type="AlphaFoldDB" id="A0A6G9AKK2"/>
<dbReference type="EMBL" id="CP050063">
    <property type="protein sequence ID" value="QIP12978.1"/>
    <property type="molecule type" value="Genomic_DNA"/>
</dbReference>
<dbReference type="InterPro" id="IPR039420">
    <property type="entry name" value="WalR-like"/>
</dbReference>